<accession>A0A1X7H5F0</accession>
<dbReference type="PROSITE" id="PS01124">
    <property type="entry name" value="HTH_ARAC_FAMILY_2"/>
    <property type="match status" value="1"/>
</dbReference>
<keyword evidence="4" id="KW-0812">Transmembrane</keyword>
<feature type="transmembrane region" description="Helical" evidence="4">
    <location>
        <begin position="306"/>
        <end position="326"/>
    </location>
</feature>
<organism evidence="6 7">
    <name type="scientific">Paenibacillus uliginis N3/975</name>
    <dbReference type="NCBI Taxonomy" id="1313296"/>
    <lineage>
        <taxon>Bacteria</taxon>
        <taxon>Bacillati</taxon>
        <taxon>Bacillota</taxon>
        <taxon>Bacilli</taxon>
        <taxon>Bacillales</taxon>
        <taxon>Paenibacillaceae</taxon>
        <taxon>Paenibacillus</taxon>
    </lineage>
</organism>
<keyword evidence="2 6" id="KW-0238">DNA-binding</keyword>
<evidence type="ECO:0000256" key="4">
    <source>
        <dbReference type="SAM" id="Phobius"/>
    </source>
</evidence>
<dbReference type="InterPro" id="IPR009057">
    <property type="entry name" value="Homeodomain-like_sf"/>
</dbReference>
<reference evidence="6 7" key="1">
    <citation type="submission" date="2017-04" db="EMBL/GenBank/DDBJ databases">
        <authorList>
            <person name="Afonso C.L."/>
            <person name="Miller P.J."/>
            <person name="Scott M.A."/>
            <person name="Spackman E."/>
            <person name="Goraichik I."/>
            <person name="Dimitrov K.M."/>
            <person name="Suarez D.L."/>
            <person name="Swayne D.E."/>
        </authorList>
    </citation>
    <scope>NUCLEOTIDE SEQUENCE [LARGE SCALE GENOMIC DNA]</scope>
    <source>
        <strain evidence="6 7">N3/975</strain>
    </source>
</reference>
<protein>
    <submittedName>
        <fullName evidence="6">AraC-type DNA-binding protein</fullName>
    </submittedName>
</protein>
<evidence type="ECO:0000256" key="3">
    <source>
        <dbReference type="ARBA" id="ARBA00023163"/>
    </source>
</evidence>
<dbReference type="GO" id="GO:0043565">
    <property type="term" value="F:sequence-specific DNA binding"/>
    <property type="evidence" value="ECO:0007669"/>
    <property type="project" value="InterPro"/>
</dbReference>
<evidence type="ECO:0000313" key="7">
    <source>
        <dbReference type="Proteomes" id="UP000192940"/>
    </source>
</evidence>
<dbReference type="GO" id="GO:0003700">
    <property type="term" value="F:DNA-binding transcription factor activity"/>
    <property type="evidence" value="ECO:0007669"/>
    <property type="project" value="InterPro"/>
</dbReference>
<dbReference type="Gene3D" id="1.10.10.60">
    <property type="entry name" value="Homeodomain-like"/>
    <property type="match status" value="2"/>
</dbReference>
<dbReference type="PANTHER" id="PTHR43280:SF28">
    <property type="entry name" value="HTH-TYPE TRANSCRIPTIONAL ACTIVATOR RHAS"/>
    <property type="match status" value="1"/>
</dbReference>
<dbReference type="InterPro" id="IPR018060">
    <property type="entry name" value="HTH_AraC"/>
</dbReference>
<evidence type="ECO:0000256" key="2">
    <source>
        <dbReference type="ARBA" id="ARBA00023125"/>
    </source>
</evidence>
<dbReference type="Proteomes" id="UP000192940">
    <property type="component" value="Chromosome I"/>
</dbReference>
<dbReference type="InterPro" id="IPR041522">
    <property type="entry name" value="CdaR_GGDEF"/>
</dbReference>
<dbReference type="Pfam" id="PF17853">
    <property type="entry name" value="GGDEF_2"/>
    <property type="match status" value="1"/>
</dbReference>
<dbReference type="STRING" id="1313296.SAMN05661091_1770"/>
<dbReference type="Pfam" id="PF12833">
    <property type="entry name" value="HTH_18"/>
    <property type="match status" value="1"/>
</dbReference>
<dbReference type="RefSeq" id="WP_208918649.1">
    <property type="nucleotide sequence ID" value="NZ_LT840184.1"/>
</dbReference>
<dbReference type="SUPFAM" id="SSF46689">
    <property type="entry name" value="Homeodomain-like"/>
    <property type="match status" value="2"/>
</dbReference>
<keyword evidence="4" id="KW-1133">Transmembrane helix</keyword>
<gene>
    <name evidence="6" type="ORF">SAMN05661091_1770</name>
</gene>
<dbReference type="PANTHER" id="PTHR43280">
    <property type="entry name" value="ARAC-FAMILY TRANSCRIPTIONAL REGULATOR"/>
    <property type="match status" value="1"/>
</dbReference>
<dbReference type="PROSITE" id="PS00041">
    <property type="entry name" value="HTH_ARAC_FAMILY_1"/>
    <property type="match status" value="1"/>
</dbReference>
<name>A0A1X7H5F0_9BACL</name>
<evidence type="ECO:0000259" key="5">
    <source>
        <dbReference type="PROSITE" id="PS01124"/>
    </source>
</evidence>
<keyword evidence="7" id="KW-1185">Reference proteome</keyword>
<dbReference type="AlphaFoldDB" id="A0A1X7H5F0"/>
<dbReference type="EMBL" id="LT840184">
    <property type="protein sequence ID" value="SMF79874.1"/>
    <property type="molecule type" value="Genomic_DNA"/>
</dbReference>
<evidence type="ECO:0000256" key="1">
    <source>
        <dbReference type="ARBA" id="ARBA00023015"/>
    </source>
</evidence>
<proteinExistence type="predicted"/>
<sequence>MKRTAPSRLPKLGATHSQPLRRHTLFWRLFANYFLLILIPVIAASVLAHVLVVRIIEEDAERFNNVMMSRFSEQTDAELQSLKTNMIHNLSTSRLRSVLLTPMASSADSERLPELLHSLREQLQQLESVDLVQKAYYYFVHEDLIVDAETYTNKSYYFTSRNTMDLSWRNKLEAELTGKKMMDFIDSPATITALMSYPFNTTTPDVYLLVDVKPDKLKEQIYMPESWVTATAIVDDKGGLISQTGLTEQDQLTLQQRIRTDGIASQFTISDKTGLSFMQSGFDDSWHYISMIDLGTLMKPVYLTRIISWLFVIFFLLVGGLVSYYLSRRLYRPIREIKDGLKSHHLSVEALRNEGDEFDVIKRYSQLIMTENKELFQMVNGMLPIVQEQFFSKILLGQYRDALSIEYYAREIEFAYSNKAARTVLCISFHYDPHVYDSASESTKTFLLTELKDKIHKLAPGLIWLCQTKPDLLACVVQHDQNEDNPEHMADMIRLVLLEYSTYYKATIGIGKTVHAMEELHLSYEHAAAVLKYRGLHSTVEICRSQPSRELQQWDSFLSVQEVNRILNQYKTREYDKLLQSVLDLLEEGKRRDAAASQMKYLFADVLNTWIRAVESEHNELNVPYYSGLFERMNRCMTWDELKHCFEDIHGFLFRKAETSSRRQQFLEIVNYIHEHYDQELSIEYFAGMTNMSIGHFSRTFKEEVGEKYVEYIAKCRLTKAKHFLLETDMKIDEIAEKVGYWGRNSLIRAFRRYEGITPAKYRSIHQ</sequence>
<dbReference type="SMART" id="SM00342">
    <property type="entry name" value="HTH_ARAC"/>
    <property type="match status" value="1"/>
</dbReference>
<keyword evidence="4" id="KW-0472">Membrane</keyword>
<feature type="domain" description="HTH araC/xylS-type" evidence="5">
    <location>
        <begin position="667"/>
        <end position="765"/>
    </location>
</feature>
<keyword evidence="1" id="KW-0805">Transcription regulation</keyword>
<feature type="transmembrane region" description="Helical" evidence="4">
    <location>
        <begin position="30"/>
        <end position="52"/>
    </location>
</feature>
<keyword evidence="3" id="KW-0804">Transcription</keyword>
<dbReference type="InterPro" id="IPR018062">
    <property type="entry name" value="HTH_AraC-typ_CS"/>
</dbReference>
<evidence type="ECO:0000313" key="6">
    <source>
        <dbReference type="EMBL" id="SMF79874.1"/>
    </source>
</evidence>